<sequence length="365" mass="40832">MLKAAIRIVAVVCLMCWSAACGHPPGQQAGQGGPESVYKGQTLNVLSWEGYQEDEWVKPFEDKYGVKVNVSYAGSVDEMFAKAASGSVHYDLIFMDGGSVTRYQKLNLLQPIDTSKLKNTAQLIPAMNKLNEKHVTFEQKAYALPFAWGSLPLAVNRDKIKEPVDSWSVLWDDKYKGKIATVDDANNQISMTALLLGFKDPYQLTDDQMEQVKQKLIEQKQLVRSYYTGFEDGKNLMASGEAWVIYTQGPTMVTDLQKAGMDVVEVVPKEGALVWIDNVTIGAKAQNPELVHLYIDYLISAEVQAQVVKKAGYGVVNQEAVKHISEKEAKDAHMDDADYFNRLVYVAFPESFEKRVKLWNEVKAN</sequence>
<evidence type="ECO:0000256" key="2">
    <source>
        <dbReference type="ARBA" id="ARBA00022448"/>
    </source>
</evidence>
<name>A0ABT8V373_9BACL</name>
<evidence type="ECO:0000256" key="1">
    <source>
        <dbReference type="ARBA" id="ARBA00004418"/>
    </source>
</evidence>
<dbReference type="PROSITE" id="PS51257">
    <property type="entry name" value="PROKAR_LIPOPROTEIN"/>
    <property type="match status" value="1"/>
</dbReference>
<keyword evidence="3 5" id="KW-0732">Signal</keyword>
<keyword evidence="4" id="KW-0574">Periplasm</keyword>
<dbReference type="Pfam" id="PF13416">
    <property type="entry name" value="SBP_bac_8"/>
    <property type="match status" value="1"/>
</dbReference>
<dbReference type="PANTHER" id="PTHR30222">
    <property type="entry name" value="SPERMIDINE/PUTRESCINE-BINDING PERIPLASMIC PROTEIN"/>
    <property type="match status" value="1"/>
</dbReference>
<feature type="signal peptide" evidence="5">
    <location>
        <begin position="1"/>
        <end position="22"/>
    </location>
</feature>
<gene>
    <name evidence="6" type="ORF">Q3C12_02565</name>
</gene>
<proteinExistence type="predicted"/>
<dbReference type="SUPFAM" id="SSF53850">
    <property type="entry name" value="Periplasmic binding protein-like II"/>
    <property type="match status" value="1"/>
</dbReference>
<dbReference type="RefSeq" id="WP_025849207.1">
    <property type="nucleotide sequence ID" value="NZ_JARLKN010000022.1"/>
</dbReference>
<keyword evidence="2" id="KW-0813">Transport</keyword>
<protein>
    <submittedName>
        <fullName evidence="6">Extracellular solute-binding protein</fullName>
    </submittedName>
</protein>
<reference evidence="6" key="1">
    <citation type="submission" date="2023-07" db="EMBL/GenBank/DDBJ databases">
        <authorList>
            <person name="Aktuganov G."/>
            <person name="Boyko T."/>
            <person name="Delegan Y."/>
            <person name="Galimzianova N."/>
            <person name="Gilvanova E."/>
            <person name="Korobov V."/>
            <person name="Kuzmina L."/>
            <person name="Melentiev A."/>
            <person name="Milman P."/>
            <person name="Ryabova A."/>
            <person name="Stupak E."/>
            <person name="Yasakov T."/>
            <person name="Zharikova N."/>
            <person name="Zhurenko E."/>
        </authorList>
    </citation>
    <scope>NUCLEOTIDE SEQUENCE</scope>
    <source>
        <strain evidence="6">IB-739</strain>
    </source>
</reference>
<keyword evidence="7" id="KW-1185">Reference proteome</keyword>
<dbReference type="Gene3D" id="3.40.190.10">
    <property type="entry name" value="Periplasmic binding protein-like II"/>
    <property type="match status" value="2"/>
</dbReference>
<dbReference type="PRINTS" id="PR00909">
    <property type="entry name" value="SPERMDNBNDNG"/>
</dbReference>
<comment type="caution">
    <text evidence="6">The sequence shown here is derived from an EMBL/GenBank/DDBJ whole genome shotgun (WGS) entry which is preliminary data.</text>
</comment>
<evidence type="ECO:0000256" key="3">
    <source>
        <dbReference type="ARBA" id="ARBA00022729"/>
    </source>
</evidence>
<dbReference type="InterPro" id="IPR006059">
    <property type="entry name" value="SBP"/>
</dbReference>
<feature type="chain" id="PRO_5047335374" evidence="5">
    <location>
        <begin position="23"/>
        <end position="365"/>
    </location>
</feature>
<evidence type="ECO:0000256" key="5">
    <source>
        <dbReference type="SAM" id="SignalP"/>
    </source>
</evidence>
<dbReference type="Proteomes" id="UP001168883">
    <property type="component" value="Unassembled WGS sequence"/>
</dbReference>
<dbReference type="PANTHER" id="PTHR30222:SF17">
    <property type="entry name" value="SPERMIDINE_PUTRESCINE-BINDING PERIPLASMIC PROTEIN"/>
    <property type="match status" value="1"/>
</dbReference>
<organism evidence="6 7">
    <name type="scientific">Paenibacillus ehimensis</name>
    <dbReference type="NCBI Taxonomy" id="79264"/>
    <lineage>
        <taxon>Bacteria</taxon>
        <taxon>Bacillati</taxon>
        <taxon>Bacillota</taxon>
        <taxon>Bacilli</taxon>
        <taxon>Bacillales</taxon>
        <taxon>Paenibacillaceae</taxon>
        <taxon>Paenibacillus</taxon>
    </lineage>
</organism>
<comment type="subcellular location">
    <subcellularLocation>
        <location evidence="1">Periplasm</location>
    </subcellularLocation>
</comment>
<dbReference type="EMBL" id="JAUMKJ010000002">
    <property type="protein sequence ID" value="MDO3675870.1"/>
    <property type="molecule type" value="Genomic_DNA"/>
</dbReference>
<evidence type="ECO:0000313" key="7">
    <source>
        <dbReference type="Proteomes" id="UP001168883"/>
    </source>
</evidence>
<accession>A0ABT8V373</accession>
<evidence type="ECO:0000256" key="4">
    <source>
        <dbReference type="ARBA" id="ARBA00022764"/>
    </source>
</evidence>
<evidence type="ECO:0000313" key="6">
    <source>
        <dbReference type="EMBL" id="MDO3675870.1"/>
    </source>
</evidence>
<dbReference type="InterPro" id="IPR001188">
    <property type="entry name" value="Sperm_putr-bd"/>
</dbReference>